<keyword evidence="3" id="KW-1185">Reference proteome</keyword>
<evidence type="ECO:0000256" key="1">
    <source>
        <dbReference type="ARBA" id="ARBA00023121"/>
    </source>
</evidence>
<dbReference type="InterPro" id="IPR003797">
    <property type="entry name" value="DegV"/>
</dbReference>
<dbReference type="PROSITE" id="PS51482">
    <property type="entry name" value="DEGV"/>
    <property type="match status" value="1"/>
</dbReference>
<name>A0A4R2TP50_9FIRM</name>
<protein>
    <submittedName>
        <fullName evidence="2">DegV family protein with EDD domain</fullName>
    </submittedName>
</protein>
<gene>
    <name evidence="2" type="ORF">EDD79_101128</name>
</gene>
<dbReference type="Gene3D" id="3.30.1180.10">
    <property type="match status" value="1"/>
</dbReference>
<dbReference type="RefSeq" id="WP_132848134.1">
    <property type="nucleotide sequence ID" value="NZ_CP058648.1"/>
</dbReference>
<dbReference type="NCBIfam" id="TIGR00762">
    <property type="entry name" value="DegV"/>
    <property type="match status" value="1"/>
</dbReference>
<dbReference type="GO" id="GO:0008289">
    <property type="term" value="F:lipid binding"/>
    <property type="evidence" value="ECO:0007669"/>
    <property type="project" value="UniProtKB-KW"/>
</dbReference>
<evidence type="ECO:0000313" key="3">
    <source>
        <dbReference type="Proteomes" id="UP000295504"/>
    </source>
</evidence>
<dbReference type="Pfam" id="PF02645">
    <property type="entry name" value="DegV"/>
    <property type="match status" value="1"/>
</dbReference>
<proteinExistence type="predicted"/>
<keyword evidence="1" id="KW-0446">Lipid-binding</keyword>
<dbReference type="PANTHER" id="PTHR33434">
    <property type="entry name" value="DEGV DOMAIN-CONTAINING PROTEIN DR_1986-RELATED"/>
    <property type="match status" value="1"/>
</dbReference>
<dbReference type="AlphaFoldDB" id="A0A4R2TP50"/>
<reference evidence="2 3" key="1">
    <citation type="submission" date="2019-03" db="EMBL/GenBank/DDBJ databases">
        <title>Genomic Encyclopedia of Type Strains, Phase IV (KMG-IV): sequencing the most valuable type-strain genomes for metagenomic binning, comparative biology and taxonomic classification.</title>
        <authorList>
            <person name="Goeker M."/>
        </authorList>
    </citation>
    <scope>NUCLEOTIDE SEQUENCE [LARGE SCALE GENOMIC DNA]</scope>
    <source>
        <strain evidence="2 3">DSM 100013</strain>
    </source>
</reference>
<accession>A0A4R2TP50</accession>
<comment type="caution">
    <text evidence="2">The sequence shown here is derived from an EMBL/GenBank/DDBJ whole genome shotgun (WGS) entry which is preliminary data.</text>
</comment>
<dbReference type="EMBL" id="SLYC01000011">
    <property type="protein sequence ID" value="TCQ03065.1"/>
    <property type="molecule type" value="Genomic_DNA"/>
</dbReference>
<dbReference type="Proteomes" id="UP000295504">
    <property type="component" value="Unassembled WGS sequence"/>
</dbReference>
<dbReference type="Gene3D" id="3.40.50.10170">
    <property type="match status" value="1"/>
</dbReference>
<evidence type="ECO:0000313" key="2">
    <source>
        <dbReference type="EMBL" id="TCQ03065.1"/>
    </source>
</evidence>
<dbReference type="SUPFAM" id="SSF82549">
    <property type="entry name" value="DAK1/DegV-like"/>
    <property type="match status" value="1"/>
</dbReference>
<dbReference type="PANTHER" id="PTHR33434:SF2">
    <property type="entry name" value="FATTY ACID-BINDING PROTEIN TM_1468"/>
    <property type="match status" value="1"/>
</dbReference>
<dbReference type="InterPro" id="IPR043168">
    <property type="entry name" value="DegV_C"/>
</dbReference>
<dbReference type="OrthoDB" id="9780216at2"/>
<sequence>MSNIQIITDSTSYINKSFVEDKGIVVVPLSVHFEGEIETEGFVGEYESFFNRLANAKDFPTTSQPSIGAFVQEYEKAIEENKEIIVITISSKLSGTFNSANSAAKIVDESKISVIDSESTASNLKAFVEIALNMIQKGHTRAEIVSKIEEQKKKSSICLTVDTLDYLQKGGRLSNTGAFFANLLNIRPIIALVDGKLEGVAKTRGKKKAMEKMIELIPQDAFRISVAHIYALDEAQAVKETLQEKFPNAVVTIDDLGPVVGAHLGPKALGLCYLY</sequence>
<dbReference type="InterPro" id="IPR050270">
    <property type="entry name" value="DegV_domain_contain"/>
</dbReference>
<organism evidence="2 3">
    <name type="scientific">Serpentinicella alkaliphila</name>
    <dbReference type="NCBI Taxonomy" id="1734049"/>
    <lineage>
        <taxon>Bacteria</taxon>
        <taxon>Bacillati</taxon>
        <taxon>Bacillota</taxon>
        <taxon>Clostridia</taxon>
        <taxon>Peptostreptococcales</taxon>
        <taxon>Natronincolaceae</taxon>
        <taxon>Serpentinicella</taxon>
    </lineage>
</organism>